<evidence type="ECO:0000313" key="3">
    <source>
        <dbReference type="Proteomes" id="UP000299102"/>
    </source>
</evidence>
<sequence length="69" mass="7861">MRVMIGAGRKTYDASCPASSSGIRPDGPVVMAPFWRSKLEELPSRPEIKSCSGYTDIMLECHSRLWEWW</sequence>
<dbReference type="EMBL" id="BGZK01000552">
    <property type="protein sequence ID" value="GBP49752.1"/>
    <property type="molecule type" value="Genomic_DNA"/>
</dbReference>
<dbReference type="AlphaFoldDB" id="A0A4C1WGW5"/>
<name>A0A4C1WGW5_EUMVA</name>
<evidence type="ECO:0000313" key="2">
    <source>
        <dbReference type="EMBL" id="GBP49752.1"/>
    </source>
</evidence>
<organism evidence="2 3">
    <name type="scientific">Eumeta variegata</name>
    <name type="common">Bagworm moth</name>
    <name type="synonym">Eumeta japonica</name>
    <dbReference type="NCBI Taxonomy" id="151549"/>
    <lineage>
        <taxon>Eukaryota</taxon>
        <taxon>Metazoa</taxon>
        <taxon>Ecdysozoa</taxon>
        <taxon>Arthropoda</taxon>
        <taxon>Hexapoda</taxon>
        <taxon>Insecta</taxon>
        <taxon>Pterygota</taxon>
        <taxon>Neoptera</taxon>
        <taxon>Endopterygota</taxon>
        <taxon>Lepidoptera</taxon>
        <taxon>Glossata</taxon>
        <taxon>Ditrysia</taxon>
        <taxon>Tineoidea</taxon>
        <taxon>Psychidae</taxon>
        <taxon>Oiketicinae</taxon>
        <taxon>Eumeta</taxon>
    </lineage>
</organism>
<reference evidence="2 3" key="1">
    <citation type="journal article" date="2019" name="Commun. Biol.">
        <title>The bagworm genome reveals a unique fibroin gene that provides high tensile strength.</title>
        <authorList>
            <person name="Kono N."/>
            <person name="Nakamura H."/>
            <person name="Ohtoshi R."/>
            <person name="Tomita M."/>
            <person name="Numata K."/>
            <person name="Arakawa K."/>
        </authorList>
    </citation>
    <scope>NUCLEOTIDE SEQUENCE [LARGE SCALE GENOMIC DNA]</scope>
</reference>
<evidence type="ECO:0000256" key="1">
    <source>
        <dbReference type="SAM" id="MobiDB-lite"/>
    </source>
</evidence>
<keyword evidence="3" id="KW-1185">Reference proteome</keyword>
<feature type="region of interest" description="Disordered" evidence="1">
    <location>
        <begin position="1"/>
        <end position="21"/>
    </location>
</feature>
<proteinExistence type="predicted"/>
<gene>
    <name evidence="2" type="ORF">EVAR_81371_1</name>
</gene>
<dbReference type="Proteomes" id="UP000299102">
    <property type="component" value="Unassembled WGS sequence"/>
</dbReference>
<protein>
    <submittedName>
        <fullName evidence="2">Uncharacterized protein</fullName>
    </submittedName>
</protein>
<comment type="caution">
    <text evidence="2">The sequence shown here is derived from an EMBL/GenBank/DDBJ whole genome shotgun (WGS) entry which is preliminary data.</text>
</comment>
<accession>A0A4C1WGW5</accession>